<dbReference type="RefSeq" id="WP_161708317.1">
    <property type="nucleotide sequence ID" value="NZ_JAABLQ010000001.1"/>
</dbReference>
<protein>
    <submittedName>
        <fullName evidence="2">RidA family protein</fullName>
    </submittedName>
</protein>
<gene>
    <name evidence="2" type="ORF">GWI72_08140</name>
</gene>
<dbReference type="PANTHER" id="PTHR43857:SF1">
    <property type="entry name" value="YJGH FAMILY PROTEIN"/>
    <property type="match status" value="1"/>
</dbReference>
<dbReference type="AlphaFoldDB" id="A0A7X5F1V8"/>
<dbReference type="Pfam" id="PF01042">
    <property type="entry name" value="Ribonuc_L-PSP"/>
    <property type="match status" value="1"/>
</dbReference>
<dbReference type="EMBL" id="JAABLQ010000001">
    <property type="protein sequence ID" value="NBN78232.1"/>
    <property type="molecule type" value="Genomic_DNA"/>
</dbReference>
<feature type="region of interest" description="Disordered" evidence="1">
    <location>
        <begin position="1"/>
        <end position="24"/>
    </location>
</feature>
<evidence type="ECO:0000313" key="3">
    <source>
        <dbReference type="Proteomes" id="UP000586722"/>
    </source>
</evidence>
<keyword evidence="3" id="KW-1185">Reference proteome</keyword>
<dbReference type="Proteomes" id="UP000586722">
    <property type="component" value="Unassembled WGS sequence"/>
</dbReference>
<evidence type="ECO:0000313" key="2">
    <source>
        <dbReference type="EMBL" id="NBN78232.1"/>
    </source>
</evidence>
<sequence length="150" mass="16247">MTDATPEAPAAAAGQSPHEFLNPKSWKPAKGYANGVAARGRMLFLGGLIGWNGQQEFETDDFVGQVDQTLKNIVEVLAEGGAGPEHLVRMTWYVTSKRLYLDNLREIGAVYRKHLGKNFPAMALVQVVALVEDRALVEIEATAVVPDDAA</sequence>
<reference evidence="3" key="1">
    <citation type="submission" date="2020-01" db="EMBL/GenBank/DDBJ databases">
        <authorList>
            <person name="Fang Y."/>
            <person name="Sun R."/>
            <person name="Nie L."/>
            <person name="He J."/>
            <person name="Hao L."/>
            <person name="Wang L."/>
            <person name="Su S."/>
            <person name="Lv E."/>
            <person name="Zhang Z."/>
            <person name="Xie R."/>
            <person name="Liu H."/>
        </authorList>
    </citation>
    <scope>NUCLEOTIDE SEQUENCE [LARGE SCALE GENOMIC DNA]</scope>
    <source>
        <strain evidence="3">XCT-53</strain>
    </source>
</reference>
<dbReference type="SUPFAM" id="SSF55298">
    <property type="entry name" value="YjgF-like"/>
    <property type="match status" value="1"/>
</dbReference>
<proteinExistence type="predicted"/>
<dbReference type="CDD" id="cd00448">
    <property type="entry name" value="YjgF_YER057c_UK114_family"/>
    <property type="match status" value="1"/>
</dbReference>
<dbReference type="InterPro" id="IPR035959">
    <property type="entry name" value="RutC-like_sf"/>
</dbReference>
<dbReference type="Gene3D" id="3.30.1330.40">
    <property type="entry name" value="RutC-like"/>
    <property type="match status" value="1"/>
</dbReference>
<name>A0A7X5F1V8_9HYPH</name>
<feature type="compositionally biased region" description="Low complexity" evidence="1">
    <location>
        <begin position="1"/>
        <end position="13"/>
    </location>
</feature>
<accession>A0A7X5F1V8</accession>
<comment type="caution">
    <text evidence="2">The sequence shown here is derived from an EMBL/GenBank/DDBJ whole genome shotgun (WGS) entry which is preliminary data.</text>
</comment>
<dbReference type="PANTHER" id="PTHR43857">
    <property type="entry name" value="BLR7761 PROTEIN"/>
    <property type="match status" value="1"/>
</dbReference>
<dbReference type="InterPro" id="IPR006175">
    <property type="entry name" value="YjgF/YER057c/UK114"/>
</dbReference>
<evidence type="ECO:0000256" key="1">
    <source>
        <dbReference type="SAM" id="MobiDB-lite"/>
    </source>
</evidence>
<organism evidence="2 3">
    <name type="scientific">Pannonibacter tanglangensis</name>
    <dbReference type="NCBI Taxonomy" id="2750084"/>
    <lineage>
        <taxon>Bacteria</taxon>
        <taxon>Pseudomonadati</taxon>
        <taxon>Pseudomonadota</taxon>
        <taxon>Alphaproteobacteria</taxon>
        <taxon>Hyphomicrobiales</taxon>
        <taxon>Stappiaceae</taxon>
        <taxon>Pannonibacter</taxon>
    </lineage>
</organism>